<comment type="similarity">
    <text evidence="1 7">Belongs to the bacterial ribosomal protein bS1 family.</text>
</comment>
<dbReference type="CDD" id="cd04465">
    <property type="entry name" value="S1_RPS1_repeat_ec2_hs2"/>
    <property type="match status" value="1"/>
</dbReference>
<dbReference type="NCBIfam" id="NF004955">
    <property type="entry name" value="PRK06299.1-5"/>
    <property type="match status" value="1"/>
</dbReference>
<keyword evidence="10" id="KW-1185">Reference proteome</keyword>
<proteinExistence type="inferred from homology"/>
<sequence>MSATQTLAAARDDFAAMLEESFGQSELAEGSVVKGIVVAIEKDLAIIDIGLKTEGRVALKEFAGPGRDQDIKVGDEVEVYLERVENALGEAVLSRDKARREESWVRLEKAFNAQEKVTGVIFNQVKGGFTVDLDGAVAFLPRSQVDIRPIRDVGPLMHNPQPFQILKMDRRRGNIVVSRRTVLEETRAEQRHELVQNLEEGQVIDGVVKNITDYGAFVDLGGIDGLLHVTDIAWRRVNHPTEVLNIGQTVKVKIIKINHETHRISLGMKQLLGDPWEGIEAKYPVEARFKGRVTNITDYGAFVELEPGIEGLIHVSEMSWTKKNVHPGKIVATSQEVEVAILEVDPVKRRISLGLKQTLQNPWDAFAEKYPAGAVVEGEVKNKTEFGLFLGLDGDVDGMVHLSDLDWNRPGEQVIEEFKKGDMIKAVVLDVDVEKERISLGVKQLGGDPFQDAGELRKGAIVTCEVIDVKDGGVDVKIIGSDMTTFVKRSELARDRGDQRPDRFAVGEKFDARVTLFDRKARKVQVSIKALEIAEEKEAVAQFGSQDSGASLGDILGAALKKASEKAD</sequence>
<dbReference type="InterPro" id="IPR035104">
    <property type="entry name" value="Ribosomal_protein_S1-like"/>
</dbReference>
<comment type="caution">
    <text evidence="9">The sequence shown here is derived from an EMBL/GenBank/DDBJ whole genome shotgun (WGS) entry which is preliminary data.</text>
</comment>
<gene>
    <name evidence="9" type="ORF">J2S75_000956</name>
</gene>
<dbReference type="InterPro" id="IPR012340">
    <property type="entry name" value="NA-bd_OB-fold"/>
</dbReference>
<dbReference type="GO" id="GO:0005840">
    <property type="term" value="C:ribosome"/>
    <property type="evidence" value="ECO:0007669"/>
    <property type="project" value="UniProtKB-KW"/>
</dbReference>
<accession>A0ABU0B7X9</accession>
<dbReference type="NCBIfam" id="NF004952">
    <property type="entry name" value="PRK06299.1-2"/>
    <property type="match status" value="1"/>
</dbReference>
<evidence type="ECO:0000256" key="4">
    <source>
        <dbReference type="ARBA" id="ARBA00022980"/>
    </source>
</evidence>
<evidence type="ECO:0000256" key="1">
    <source>
        <dbReference type="ARBA" id="ARBA00006767"/>
    </source>
</evidence>
<dbReference type="InterPro" id="IPR000110">
    <property type="entry name" value="Ribosomal_bS1"/>
</dbReference>
<dbReference type="SUPFAM" id="SSF50249">
    <property type="entry name" value="Nucleic acid-binding proteins"/>
    <property type="match status" value="6"/>
</dbReference>
<dbReference type="CDD" id="cd05691">
    <property type="entry name" value="S1_RPS1_repeat_ec6"/>
    <property type="match status" value="1"/>
</dbReference>
<dbReference type="Gene3D" id="2.40.50.140">
    <property type="entry name" value="Nucleic acid-binding proteins"/>
    <property type="match status" value="5"/>
</dbReference>
<dbReference type="PANTHER" id="PTHR10724:SF7">
    <property type="entry name" value="SMALL RIBOSOMAL SUBUNIT PROTEIN BS1C"/>
    <property type="match status" value="1"/>
</dbReference>
<feature type="domain" description="S1 motif" evidence="8">
    <location>
        <begin position="114"/>
        <end position="180"/>
    </location>
</feature>
<name>A0ABU0B7X9_9HYPH</name>
<feature type="domain" description="S1 motif" evidence="8">
    <location>
        <begin position="373"/>
        <end position="443"/>
    </location>
</feature>
<feature type="domain" description="S1 motif" evidence="8">
    <location>
        <begin position="286"/>
        <end position="356"/>
    </location>
</feature>
<dbReference type="PANTHER" id="PTHR10724">
    <property type="entry name" value="30S RIBOSOMAL PROTEIN S1"/>
    <property type="match status" value="1"/>
</dbReference>
<dbReference type="EMBL" id="JAUSUI010000002">
    <property type="protein sequence ID" value="MDQ0301933.1"/>
    <property type="molecule type" value="Genomic_DNA"/>
</dbReference>
<dbReference type="CDD" id="cd05687">
    <property type="entry name" value="S1_RPS1_repeat_ec1_hs1"/>
    <property type="match status" value="1"/>
</dbReference>
<keyword evidence="5 7" id="KW-0687">Ribonucleoprotein</keyword>
<evidence type="ECO:0000313" key="10">
    <source>
        <dbReference type="Proteomes" id="UP001224682"/>
    </source>
</evidence>
<keyword evidence="3 7" id="KW-0694">RNA-binding</keyword>
<feature type="domain" description="S1 motif" evidence="8">
    <location>
        <begin position="201"/>
        <end position="269"/>
    </location>
</feature>
<feature type="domain" description="S1 motif" evidence="8">
    <location>
        <begin position="30"/>
        <end position="96"/>
    </location>
</feature>
<dbReference type="CDD" id="cd05688">
    <property type="entry name" value="S1_RPS1_repeat_ec3"/>
    <property type="match status" value="1"/>
</dbReference>
<evidence type="ECO:0000256" key="7">
    <source>
        <dbReference type="PIRNR" id="PIRNR002111"/>
    </source>
</evidence>
<reference evidence="9 10" key="1">
    <citation type="submission" date="2023-07" db="EMBL/GenBank/DDBJ databases">
        <title>Genomic Encyclopedia of Type Strains, Phase IV (KMG-IV): sequencing the most valuable type-strain genomes for metagenomic binning, comparative biology and taxonomic classification.</title>
        <authorList>
            <person name="Goeker M."/>
        </authorList>
    </citation>
    <scope>NUCLEOTIDE SEQUENCE [LARGE SCALE GENOMIC DNA]</scope>
    <source>
        <strain evidence="9 10">DSM 2457</strain>
    </source>
</reference>
<dbReference type="InterPro" id="IPR050437">
    <property type="entry name" value="Ribos_protein_bS1-like"/>
</dbReference>
<keyword evidence="2" id="KW-0677">Repeat</keyword>
<feature type="domain" description="S1 motif" evidence="8">
    <location>
        <begin position="459"/>
        <end position="529"/>
    </location>
</feature>
<organism evidence="9 10">
    <name type="scientific">Ancylobacter polymorphus</name>
    <dbReference type="NCBI Taxonomy" id="223390"/>
    <lineage>
        <taxon>Bacteria</taxon>
        <taxon>Pseudomonadati</taxon>
        <taxon>Pseudomonadota</taxon>
        <taxon>Alphaproteobacteria</taxon>
        <taxon>Hyphomicrobiales</taxon>
        <taxon>Xanthobacteraceae</taxon>
        <taxon>Ancylobacter</taxon>
    </lineage>
</organism>
<dbReference type="Pfam" id="PF00575">
    <property type="entry name" value="S1"/>
    <property type="match status" value="6"/>
</dbReference>
<keyword evidence="4 7" id="KW-0689">Ribosomal protein</keyword>
<evidence type="ECO:0000256" key="3">
    <source>
        <dbReference type="ARBA" id="ARBA00022884"/>
    </source>
</evidence>
<comment type="function">
    <text evidence="6 7">Binds mRNA; thus facilitating recognition of the initiation point. It is needed to translate mRNA with a short Shine-Dalgarno (SD) purine-rich sequence.</text>
</comment>
<dbReference type="SMART" id="SM00316">
    <property type="entry name" value="S1"/>
    <property type="match status" value="6"/>
</dbReference>
<evidence type="ECO:0000313" key="9">
    <source>
        <dbReference type="EMBL" id="MDQ0301933.1"/>
    </source>
</evidence>
<evidence type="ECO:0000256" key="6">
    <source>
        <dbReference type="ARBA" id="ARBA00025604"/>
    </source>
</evidence>
<evidence type="ECO:0000256" key="2">
    <source>
        <dbReference type="ARBA" id="ARBA00022737"/>
    </source>
</evidence>
<dbReference type="InterPro" id="IPR003029">
    <property type="entry name" value="S1_domain"/>
</dbReference>
<dbReference type="NCBIfam" id="TIGR00717">
    <property type="entry name" value="rpsA"/>
    <property type="match status" value="1"/>
</dbReference>
<dbReference type="PIRSF" id="PIRSF002111">
    <property type="entry name" value="RpsA"/>
    <property type="match status" value="1"/>
</dbReference>
<dbReference type="PRINTS" id="PR00681">
    <property type="entry name" value="RIBOSOMALS1"/>
</dbReference>
<protein>
    <recommendedName>
        <fullName evidence="7">30S ribosomal protein S1</fullName>
    </recommendedName>
</protein>
<evidence type="ECO:0000259" key="8">
    <source>
        <dbReference type="PROSITE" id="PS50126"/>
    </source>
</evidence>
<evidence type="ECO:0000256" key="5">
    <source>
        <dbReference type="ARBA" id="ARBA00023274"/>
    </source>
</evidence>
<dbReference type="PROSITE" id="PS50126">
    <property type="entry name" value="S1"/>
    <property type="match status" value="6"/>
</dbReference>
<dbReference type="Proteomes" id="UP001224682">
    <property type="component" value="Unassembled WGS sequence"/>
</dbReference>
<dbReference type="RefSeq" id="WP_307018681.1">
    <property type="nucleotide sequence ID" value="NZ_JAUSUI010000002.1"/>
</dbReference>